<reference evidence="1 2" key="2">
    <citation type="submission" date="2018-11" db="EMBL/GenBank/DDBJ databases">
        <authorList>
            <consortium name="Pathogen Informatics"/>
        </authorList>
    </citation>
    <scope>NUCLEOTIDE SEQUENCE [LARGE SCALE GENOMIC DNA]</scope>
    <source>
        <strain evidence="1">Dakar</strain>
        <strain evidence="2">Dakar, Senegal</strain>
    </source>
</reference>
<protein>
    <submittedName>
        <fullName evidence="3">HNH endonuclease</fullName>
    </submittedName>
</protein>
<name>A0A183L6W0_9TREM</name>
<gene>
    <name evidence="1" type="ORF">SCUD_LOCUS23078</name>
</gene>
<evidence type="ECO:0000313" key="2">
    <source>
        <dbReference type="Proteomes" id="UP000279833"/>
    </source>
</evidence>
<proteinExistence type="predicted"/>
<dbReference type="WBParaSite" id="SCUD_0002308201-mRNA-1">
    <property type="protein sequence ID" value="SCUD_0002308201-mRNA-1"/>
    <property type="gene ID" value="SCUD_0002308201"/>
</dbReference>
<sequence length="33" mass="3781">MGPIVHLGAIHMSHIRGITDQNLDFLRNFAQYD</sequence>
<dbReference type="Proteomes" id="UP000279833">
    <property type="component" value="Unassembled WGS sequence"/>
</dbReference>
<keyword evidence="2" id="KW-1185">Reference proteome</keyword>
<reference evidence="3" key="1">
    <citation type="submission" date="2016-06" db="UniProtKB">
        <authorList>
            <consortium name="WormBaseParasite"/>
        </authorList>
    </citation>
    <scope>IDENTIFICATION</scope>
</reference>
<evidence type="ECO:0000313" key="3">
    <source>
        <dbReference type="WBParaSite" id="SCUD_0002308201-mRNA-1"/>
    </source>
</evidence>
<dbReference type="AlphaFoldDB" id="A0A183L6W0"/>
<dbReference type="EMBL" id="UZAK01051949">
    <property type="protein sequence ID" value="VDP81277.1"/>
    <property type="molecule type" value="Genomic_DNA"/>
</dbReference>
<organism evidence="3">
    <name type="scientific">Schistosoma curassoni</name>
    <dbReference type="NCBI Taxonomy" id="6186"/>
    <lineage>
        <taxon>Eukaryota</taxon>
        <taxon>Metazoa</taxon>
        <taxon>Spiralia</taxon>
        <taxon>Lophotrochozoa</taxon>
        <taxon>Platyhelminthes</taxon>
        <taxon>Trematoda</taxon>
        <taxon>Digenea</taxon>
        <taxon>Strigeidida</taxon>
        <taxon>Schistosomatoidea</taxon>
        <taxon>Schistosomatidae</taxon>
        <taxon>Schistosoma</taxon>
    </lineage>
</organism>
<evidence type="ECO:0000313" key="1">
    <source>
        <dbReference type="EMBL" id="VDP81277.1"/>
    </source>
</evidence>
<accession>A0A183L6W0</accession>